<feature type="region of interest" description="Disordered" evidence="9">
    <location>
        <begin position="317"/>
        <end position="337"/>
    </location>
</feature>
<dbReference type="PANTHER" id="PTHR24421">
    <property type="entry name" value="NITRATE/NITRITE SENSOR PROTEIN NARX-RELATED"/>
    <property type="match status" value="1"/>
</dbReference>
<keyword evidence="7" id="KW-0067">ATP-binding</keyword>
<dbReference type="Gene3D" id="1.20.5.1930">
    <property type="match status" value="1"/>
</dbReference>
<evidence type="ECO:0000256" key="3">
    <source>
        <dbReference type="ARBA" id="ARBA00022553"/>
    </source>
</evidence>
<evidence type="ECO:0000256" key="5">
    <source>
        <dbReference type="ARBA" id="ARBA00022741"/>
    </source>
</evidence>
<keyword evidence="6 12" id="KW-0418">Kinase</keyword>
<keyword evidence="10" id="KW-0472">Membrane</keyword>
<evidence type="ECO:0000256" key="1">
    <source>
        <dbReference type="ARBA" id="ARBA00000085"/>
    </source>
</evidence>
<dbReference type="GO" id="GO:0046983">
    <property type="term" value="F:protein dimerization activity"/>
    <property type="evidence" value="ECO:0007669"/>
    <property type="project" value="InterPro"/>
</dbReference>
<organism evidence="12 13">
    <name type="scientific">Kineosporia babensis</name>
    <dbReference type="NCBI Taxonomy" id="499548"/>
    <lineage>
        <taxon>Bacteria</taxon>
        <taxon>Bacillati</taxon>
        <taxon>Actinomycetota</taxon>
        <taxon>Actinomycetes</taxon>
        <taxon>Kineosporiales</taxon>
        <taxon>Kineosporiaceae</taxon>
        <taxon>Kineosporia</taxon>
    </lineage>
</organism>
<keyword evidence="10" id="KW-1133">Transmembrane helix</keyword>
<dbReference type="Proteomes" id="UP001138997">
    <property type="component" value="Unassembled WGS sequence"/>
</dbReference>
<keyword evidence="8" id="KW-0902">Two-component regulatory system</keyword>
<comment type="caution">
    <text evidence="12">The sequence shown here is derived from an EMBL/GenBank/DDBJ whole genome shotgun (WGS) entry which is preliminary data.</text>
</comment>
<dbReference type="RefSeq" id="WP_231439808.1">
    <property type="nucleotide sequence ID" value="NZ_JAJOMB010000003.1"/>
</dbReference>
<dbReference type="Gene3D" id="3.30.565.10">
    <property type="entry name" value="Histidine kinase-like ATPase, C-terminal domain"/>
    <property type="match status" value="1"/>
</dbReference>
<feature type="compositionally biased region" description="Basic and acidic residues" evidence="9">
    <location>
        <begin position="319"/>
        <end position="330"/>
    </location>
</feature>
<protein>
    <recommendedName>
        <fullName evidence="2">histidine kinase</fullName>
        <ecNumber evidence="2">2.7.13.3</ecNumber>
    </recommendedName>
</protein>
<dbReference type="InterPro" id="IPR011712">
    <property type="entry name" value="Sig_transdc_His_kin_sub3_dim/P"/>
</dbReference>
<dbReference type="AlphaFoldDB" id="A0A9X1NCU9"/>
<feature type="transmembrane region" description="Helical" evidence="10">
    <location>
        <begin position="60"/>
        <end position="76"/>
    </location>
</feature>
<keyword evidence="5" id="KW-0547">Nucleotide-binding</keyword>
<dbReference type="EMBL" id="JAJOMB010000003">
    <property type="protein sequence ID" value="MCD5310698.1"/>
    <property type="molecule type" value="Genomic_DNA"/>
</dbReference>
<keyword evidence="3" id="KW-0597">Phosphoprotein</keyword>
<evidence type="ECO:0000256" key="2">
    <source>
        <dbReference type="ARBA" id="ARBA00012438"/>
    </source>
</evidence>
<evidence type="ECO:0000256" key="6">
    <source>
        <dbReference type="ARBA" id="ARBA00022777"/>
    </source>
</evidence>
<feature type="domain" description="Signal transduction histidine kinase subgroup 3 dimerisation and phosphoacceptor" evidence="11">
    <location>
        <begin position="167"/>
        <end position="231"/>
    </location>
</feature>
<name>A0A9X1NCU9_9ACTN</name>
<reference evidence="12" key="1">
    <citation type="submission" date="2021-11" db="EMBL/GenBank/DDBJ databases">
        <title>Streptomyces corallinus and Kineosporia corallina sp. nov., two new coral-derived marine actinobacteria.</title>
        <authorList>
            <person name="Buangrab K."/>
            <person name="Sutthacheep M."/>
            <person name="Yeemin T."/>
            <person name="Harunari E."/>
            <person name="Igarashi Y."/>
            <person name="Sripreechasak P."/>
            <person name="Kanchanasin P."/>
            <person name="Tanasupawat S."/>
            <person name="Phongsopitanun W."/>
        </authorList>
    </citation>
    <scope>NUCLEOTIDE SEQUENCE</scope>
    <source>
        <strain evidence="12">JCM 31032</strain>
    </source>
</reference>
<dbReference type="EC" id="2.7.13.3" evidence="2"/>
<keyword evidence="4" id="KW-0808">Transferase</keyword>
<dbReference type="InterPro" id="IPR050482">
    <property type="entry name" value="Sensor_HK_TwoCompSys"/>
</dbReference>
<dbReference type="Pfam" id="PF07730">
    <property type="entry name" value="HisKA_3"/>
    <property type="match status" value="1"/>
</dbReference>
<proteinExistence type="predicted"/>
<accession>A0A9X1NCU9</accession>
<keyword evidence="10" id="KW-0812">Transmembrane</keyword>
<feature type="transmembrane region" description="Helical" evidence="10">
    <location>
        <begin position="82"/>
        <end position="112"/>
    </location>
</feature>
<dbReference type="GO" id="GO:0005524">
    <property type="term" value="F:ATP binding"/>
    <property type="evidence" value="ECO:0007669"/>
    <property type="project" value="UniProtKB-KW"/>
</dbReference>
<evidence type="ECO:0000313" key="12">
    <source>
        <dbReference type="EMBL" id="MCD5310698.1"/>
    </source>
</evidence>
<dbReference type="InterPro" id="IPR036890">
    <property type="entry name" value="HATPase_C_sf"/>
</dbReference>
<evidence type="ECO:0000256" key="4">
    <source>
        <dbReference type="ARBA" id="ARBA00022679"/>
    </source>
</evidence>
<evidence type="ECO:0000256" key="8">
    <source>
        <dbReference type="ARBA" id="ARBA00023012"/>
    </source>
</evidence>
<evidence type="ECO:0000256" key="10">
    <source>
        <dbReference type="SAM" id="Phobius"/>
    </source>
</evidence>
<feature type="transmembrane region" description="Helical" evidence="10">
    <location>
        <begin position="35"/>
        <end position="53"/>
    </location>
</feature>
<gene>
    <name evidence="12" type="ORF">LR394_07315</name>
</gene>
<sequence>MTESLTLTREGCYAAAFAVVMQSLIIRSAGYQGRAQVAALCATVVGGGCMLFFRRYPWPVYLINLALVVLLLRYQVHVSYDLLLAEFFVCLVVTLRGALLCAALSVAVLVVLDSLVSRFISFSSVMPLVQDPLIAFAAGRGIRAHVWARVRSESKHLQAELAARDDRLEMAQEMHDVLNHSVGLIALQAGGALHVFDRDERAALSALQNISTLAGTSAKELRESVRRLQDPQGREGQFARQGIQDIPELVKLARAAGRDLALDLGSATWHPDPDRQQVVYRFVQEGVTNAFRHGRHGSVIRISVFWGEASLLAEVENEVDPRREGGEPERAGGSGLPGLQRRVLSVGGVFEVFPGHGRFMIRMRIDDPSRA</sequence>
<dbReference type="PANTHER" id="PTHR24421:SF10">
    <property type="entry name" value="NITRATE_NITRITE SENSOR PROTEIN NARQ"/>
    <property type="match status" value="1"/>
</dbReference>
<dbReference type="GO" id="GO:0000155">
    <property type="term" value="F:phosphorelay sensor kinase activity"/>
    <property type="evidence" value="ECO:0007669"/>
    <property type="project" value="InterPro"/>
</dbReference>
<keyword evidence="13" id="KW-1185">Reference proteome</keyword>
<dbReference type="GO" id="GO:0016020">
    <property type="term" value="C:membrane"/>
    <property type="evidence" value="ECO:0007669"/>
    <property type="project" value="InterPro"/>
</dbReference>
<comment type="catalytic activity">
    <reaction evidence="1">
        <text>ATP + protein L-histidine = ADP + protein N-phospho-L-histidine.</text>
        <dbReference type="EC" id="2.7.13.3"/>
    </reaction>
</comment>
<evidence type="ECO:0000256" key="7">
    <source>
        <dbReference type="ARBA" id="ARBA00022840"/>
    </source>
</evidence>
<evidence type="ECO:0000259" key="11">
    <source>
        <dbReference type="Pfam" id="PF07730"/>
    </source>
</evidence>
<evidence type="ECO:0000313" key="13">
    <source>
        <dbReference type="Proteomes" id="UP001138997"/>
    </source>
</evidence>
<evidence type="ECO:0000256" key="9">
    <source>
        <dbReference type="SAM" id="MobiDB-lite"/>
    </source>
</evidence>
<feature type="transmembrane region" description="Helical" evidence="10">
    <location>
        <begin position="12"/>
        <end position="29"/>
    </location>
</feature>